<dbReference type="InterPro" id="IPR011992">
    <property type="entry name" value="EF-hand-dom_pair"/>
</dbReference>
<evidence type="ECO:0000259" key="5">
    <source>
        <dbReference type="PROSITE" id="PS50222"/>
    </source>
</evidence>
<sequence>MSEVGMRPHSVQPHSVTSSSPPLCASLATSTQEWPVQVSKYESEFKKADTNKDGLVSGIDVREYLIASTVPQTVLAQLWSLVDFRKNGMLNIEQFALIMHLIDEWKSGIPAPSVLPPFLIPPQFRSIGASSTSLSLQADSSSLSSGNEELDMVQNEIQDLILERRQIDLDIVQLEADLTIKNSEIKNLEIELSTLENTVLQLERQKSEANRRLGLLDEQIEQLERNSVNLKEKLCEEQQRVNRLRKEAEDKENNASVVNDQLTAAKSELAAVEEENRKTKAELSQGKAEVEKISVQLTNLERDISNVENKKMNVEKEAEKSSKISSRLSELLEAKDIETIIMEQAELLGTKTLVSQNKSVSGAVLKTSMASDPFKETSATASDPFGSDPFAGTNSSFAAFDDQFGGRFNANPFDDSSSPFSMTGTAESSATPRSASVPIGSSKLPPPRPAPPKTVQSFSALNEPDPFSSSEATEKSGSAPGCQGGFADFSAAFS</sequence>
<dbReference type="Proteomes" id="UP001608902">
    <property type="component" value="Unassembled WGS sequence"/>
</dbReference>
<keyword evidence="7" id="KW-1185">Reference proteome</keyword>
<feature type="domain" description="EF-hand" evidence="5">
    <location>
        <begin position="36"/>
        <end position="71"/>
    </location>
</feature>
<dbReference type="PANTHER" id="PTHR11216">
    <property type="entry name" value="EH DOMAIN"/>
    <property type="match status" value="1"/>
</dbReference>
<dbReference type="EMBL" id="JBGFUD010009494">
    <property type="protein sequence ID" value="MFH4982520.1"/>
    <property type="molecule type" value="Genomic_DNA"/>
</dbReference>
<keyword evidence="2" id="KW-0175">Coiled coil</keyword>
<keyword evidence="1" id="KW-0106">Calcium</keyword>
<evidence type="ECO:0008006" key="8">
    <source>
        <dbReference type="Google" id="ProtNLM"/>
    </source>
</evidence>
<gene>
    <name evidence="6" type="ORF">AB6A40_009229</name>
</gene>
<evidence type="ECO:0000256" key="1">
    <source>
        <dbReference type="ARBA" id="ARBA00022837"/>
    </source>
</evidence>
<evidence type="ECO:0000313" key="7">
    <source>
        <dbReference type="Proteomes" id="UP001608902"/>
    </source>
</evidence>
<evidence type="ECO:0000256" key="2">
    <source>
        <dbReference type="SAM" id="Coils"/>
    </source>
</evidence>
<dbReference type="PROSITE" id="PS50031">
    <property type="entry name" value="EH"/>
    <property type="match status" value="1"/>
</dbReference>
<comment type="caution">
    <text evidence="6">The sequence shown here is derived from an EMBL/GenBank/DDBJ whole genome shotgun (WGS) entry which is preliminary data.</text>
</comment>
<evidence type="ECO:0000259" key="4">
    <source>
        <dbReference type="PROSITE" id="PS50031"/>
    </source>
</evidence>
<dbReference type="SUPFAM" id="SSF47473">
    <property type="entry name" value="EF-hand"/>
    <property type="match status" value="1"/>
</dbReference>
<feature type="domain" description="EH" evidence="4">
    <location>
        <begin position="37"/>
        <end position="126"/>
    </location>
</feature>
<protein>
    <recommendedName>
        <fullName evidence="8">Epidermal growth factor receptor substrate 15-like 1</fullName>
    </recommendedName>
</protein>
<dbReference type="Pfam" id="PF12763">
    <property type="entry name" value="EH"/>
    <property type="match status" value="1"/>
</dbReference>
<dbReference type="InterPro" id="IPR002048">
    <property type="entry name" value="EF_hand_dom"/>
</dbReference>
<dbReference type="PROSITE" id="PS50222">
    <property type="entry name" value="EF_HAND_2"/>
    <property type="match status" value="1"/>
</dbReference>
<dbReference type="PROSITE" id="PS00018">
    <property type="entry name" value="EF_HAND_1"/>
    <property type="match status" value="1"/>
</dbReference>
<organism evidence="6 7">
    <name type="scientific">Gnathostoma spinigerum</name>
    <dbReference type="NCBI Taxonomy" id="75299"/>
    <lineage>
        <taxon>Eukaryota</taxon>
        <taxon>Metazoa</taxon>
        <taxon>Ecdysozoa</taxon>
        <taxon>Nematoda</taxon>
        <taxon>Chromadorea</taxon>
        <taxon>Rhabditida</taxon>
        <taxon>Spirurina</taxon>
        <taxon>Gnathostomatomorpha</taxon>
        <taxon>Gnathostomatoidea</taxon>
        <taxon>Gnathostomatidae</taxon>
        <taxon>Gnathostoma</taxon>
    </lineage>
</organism>
<dbReference type="AlphaFoldDB" id="A0ABD6ERC4"/>
<feature type="region of interest" description="Disordered" evidence="3">
    <location>
        <begin position="1"/>
        <end position="22"/>
    </location>
</feature>
<accession>A0ABD6ERC4</accession>
<name>A0ABD6ERC4_9BILA</name>
<dbReference type="InterPro" id="IPR000261">
    <property type="entry name" value="EH_dom"/>
</dbReference>
<dbReference type="PANTHER" id="PTHR11216:SF176">
    <property type="entry name" value="EPIDERMAL GROWTH FACTOR RECEPTOR PATHWAY SUBSTRATE CLONE 15, ISOFORM A"/>
    <property type="match status" value="1"/>
</dbReference>
<dbReference type="SMART" id="SM00027">
    <property type="entry name" value="EH"/>
    <property type="match status" value="1"/>
</dbReference>
<reference evidence="6 7" key="1">
    <citation type="submission" date="2024-08" db="EMBL/GenBank/DDBJ databases">
        <title>Gnathostoma spinigerum genome.</title>
        <authorList>
            <person name="Gonzalez-Bertolin B."/>
            <person name="Monzon S."/>
            <person name="Zaballos A."/>
            <person name="Jimenez P."/>
            <person name="Dekumyoy P."/>
            <person name="Varona S."/>
            <person name="Cuesta I."/>
            <person name="Sumanam S."/>
            <person name="Adisakwattana P."/>
            <person name="Gasser R.B."/>
            <person name="Hernandez-Gonzalez A."/>
            <person name="Young N.D."/>
            <person name="Perteguer M.J."/>
        </authorList>
    </citation>
    <scope>NUCLEOTIDE SEQUENCE [LARGE SCALE GENOMIC DNA]</scope>
    <source>
        <strain evidence="6">AL3</strain>
        <tissue evidence="6">Liver</tissue>
    </source>
</reference>
<feature type="compositionally biased region" description="Polar residues" evidence="3">
    <location>
        <begin position="12"/>
        <end position="22"/>
    </location>
</feature>
<dbReference type="CDD" id="cd00052">
    <property type="entry name" value="EH"/>
    <property type="match status" value="1"/>
</dbReference>
<feature type="compositionally biased region" description="Polar residues" evidence="3">
    <location>
        <begin position="414"/>
        <end position="434"/>
    </location>
</feature>
<evidence type="ECO:0000256" key="3">
    <source>
        <dbReference type="SAM" id="MobiDB-lite"/>
    </source>
</evidence>
<feature type="region of interest" description="Disordered" evidence="3">
    <location>
        <begin position="411"/>
        <end position="481"/>
    </location>
</feature>
<evidence type="ECO:0000313" key="6">
    <source>
        <dbReference type="EMBL" id="MFH4982520.1"/>
    </source>
</evidence>
<dbReference type="Gene3D" id="1.10.238.10">
    <property type="entry name" value="EF-hand"/>
    <property type="match status" value="1"/>
</dbReference>
<proteinExistence type="predicted"/>
<feature type="coiled-coil region" evidence="2">
    <location>
        <begin position="143"/>
        <end position="324"/>
    </location>
</feature>
<dbReference type="InterPro" id="IPR018247">
    <property type="entry name" value="EF_Hand_1_Ca_BS"/>
</dbReference>